<feature type="region of interest" description="Disordered" evidence="4">
    <location>
        <begin position="263"/>
        <end position="282"/>
    </location>
</feature>
<evidence type="ECO:0000256" key="1">
    <source>
        <dbReference type="ARBA" id="ARBA00004123"/>
    </source>
</evidence>
<dbReference type="SUPFAM" id="SSF46785">
    <property type="entry name" value="Winged helix' DNA-binding domain"/>
    <property type="match status" value="1"/>
</dbReference>
<evidence type="ECO:0000259" key="6">
    <source>
        <dbReference type="Pfam" id="PF04825"/>
    </source>
</evidence>
<dbReference type="Gene3D" id="1.10.10.580">
    <property type="entry name" value="Structural maintenance of chromosome 1. Chain E"/>
    <property type="match status" value="1"/>
</dbReference>
<dbReference type="PANTHER" id="PTHR12585">
    <property type="entry name" value="SCC1 / RAD21 FAMILY MEMBER"/>
    <property type="match status" value="1"/>
</dbReference>
<comment type="similarity">
    <text evidence="2">Belongs to the rad21 family.</text>
</comment>
<dbReference type="GO" id="GO:1990414">
    <property type="term" value="P:replication-born double-strand break repair via sister chromatid exchange"/>
    <property type="evidence" value="ECO:0007669"/>
    <property type="project" value="TreeGrafter"/>
</dbReference>
<dbReference type="InterPro" id="IPR036390">
    <property type="entry name" value="WH_DNA-bd_sf"/>
</dbReference>
<dbReference type="GO" id="GO:0003682">
    <property type="term" value="F:chromatin binding"/>
    <property type="evidence" value="ECO:0007669"/>
    <property type="project" value="TreeGrafter"/>
</dbReference>
<name>A0A7M5X558_9CNID</name>
<feature type="compositionally biased region" description="Basic and acidic residues" evidence="4">
    <location>
        <begin position="548"/>
        <end position="557"/>
    </location>
</feature>
<accession>A0A7M5X558</accession>
<evidence type="ECO:0000256" key="2">
    <source>
        <dbReference type="ARBA" id="ARBA00009870"/>
    </source>
</evidence>
<evidence type="ECO:0000256" key="4">
    <source>
        <dbReference type="SAM" id="MobiDB-lite"/>
    </source>
</evidence>
<keyword evidence="8" id="KW-1185">Reference proteome</keyword>
<dbReference type="Pfam" id="PF04825">
    <property type="entry name" value="Rad21_Rec8_N"/>
    <property type="match status" value="1"/>
</dbReference>
<protein>
    <submittedName>
        <fullName evidence="7">Uncharacterized protein</fullName>
    </submittedName>
</protein>
<dbReference type="GeneID" id="136806575"/>
<dbReference type="Proteomes" id="UP000594262">
    <property type="component" value="Unplaced"/>
</dbReference>
<dbReference type="InterPro" id="IPR023093">
    <property type="entry name" value="ScpA-like_C"/>
</dbReference>
<dbReference type="AlphaFoldDB" id="A0A7M5X558"/>
<dbReference type="RefSeq" id="XP_066919265.1">
    <property type="nucleotide sequence ID" value="XM_067063164.1"/>
</dbReference>
<reference evidence="7" key="1">
    <citation type="submission" date="2021-01" db="UniProtKB">
        <authorList>
            <consortium name="EnsemblMetazoa"/>
        </authorList>
    </citation>
    <scope>IDENTIFICATION</scope>
</reference>
<dbReference type="EnsemblMetazoa" id="CLYHEMT017666.1">
    <property type="protein sequence ID" value="CLYHEMP017666.1"/>
    <property type="gene ID" value="CLYHEMG017666"/>
</dbReference>
<dbReference type="GO" id="GO:0005634">
    <property type="term" value="C:nucleus"/>
    <property type="evidence" value="ECO:0007669"/>
    <property type="project" value="UniProtKB-SubCell"/>
</dbReference>
<dbReference type="Pfam" id="PF04824">
    <property type="entry name" value="Rad21_Rec8"/>
    <property type="match status" value="1"/>
</dbReference>
<evidence type="ECO:0000259" key="5">
    <source>
        <dbReference type="Pfam" id="PF04824"/>
    </source>
</evidence>
<evidence type="ECO:0000313" key="7">
    <source>
        <dbReference type="EnsemblMetazoa" id="CLYHEMP017666.1"/>
    </source>
</evidence>
<feature type="domain" description="Rad21/Rec8-like protein C-terminal eukaryotic" evidence="5">
    <location>
        <begin position="582"/>
        <end position="629"/>
    </location>
</feature>
<dbReference type="InterPro" id="IPR006910">
    <property type="entry name" value="Rad21_Rec8_N"/>
</dbReference>
<proteinExistence type="inferred from homology"/>
<dbReference type="GO" id="GO:0007062">
    <property type="term" value="P:sister chromatid cohesion"/>
    <property type="evidence" value="ECO:0007669"/>
    <property type="project" value="InterPro"/>
</dbReference>
<keyword evidence="3" id="KW-0539">Nucleus</keyword>
<dbReference type="InterPro" id="IPR039781">
    <property type="entry name" value="Rad21/Rec8-like"/>
</dbReference>
<comment type="subcellular location">
    <subcellularLocation>
        <location evidence="1">Nucleus</location>
    </subcellularLocation>
</comment>
<evidence type="ECO:0000313" key="8">
    <source>
        <dbReference type="Proteomes" id="UP000594262"/>
    </source>
</evidence>
<feature type="domain" description="Rad21/Rec8-like protein N-terminal" evidence="6">
    <location>
        <begin position="1"/>
        <end position="103"/>
    </location>
</feature>
<organism evidence="7 8">
    <name type="scientific">Clytia hemisphaerica</name>
    <dbReference type="NCBI Taxonomy" id="252671"/>
    <lineage>
        <taxon>Eukaryota</taxon>
        <taxon>Metazoa</taxon>
        <taxon>Cnidaria</taxon>
        <taxon>Hydrozoa</taxon>
        <taxon>Hydroidolina</taxon>
        <taxon>Leptothecata</taxon>
        <taxon>Obeliida</taxon>
        <taxon>Clytiidae</taxon>
        <taxon>Clytia</taxon>
    </lineage>
</organism>
<dbReference type="OrthoDB" id="6021422at2759"/>
<feature type="region of interest" description="Disordered" evidence="4">
    <location>
        <begin position="533"/>
        <end position="561"/>
    </location>
</feature>
<dbReference type="InterPro" id="IPR006909">
    <property type="entry name" value="Rad21/Rec8_C_eu"/>
</dbReference>
<sequence length="633" mass="71995">MFYANFVLAKKGPLARVWLAAHWEKKLSKTHVFETDLQSSIESIISPKVKIALRTSGHLLLGVVRIYSRKAKYLLADCTEALIKIKMAFRPDVVDLPIDNQKAAASAITLPEFQEWDAMVNNMGKFDITVTLQNNQCRVEEITMKEDLFSSRYLSNDNFFGDVPFGETSDGEIMRDEVTMDHTLNNLTADVSKTHLEEDETGLKDKSSLSLNQSNLELALNDPMMEDVGFGAGEGLDFLEDFGEVNGLDEDLDKVAPIEDLDETLKDKEKEKEREDQEAADRSVAEAVAELTGEKETVVDPEPVLDEDDVDNEAIVPDQPTETATTGMETTLFYTEAVALEPVEVTVGKEKRKKRKRKLVVDNEKIIQRDQMKKQIESYDDLVKAAVVAPPTRWRMSALDVTAKMLFDRPISFKSKKARLEELYKAHQTTKIPEDLIIPSSQEDEEVQLEDPTEILREADENATNLPELTVENTDIQETILPEEQEEERFEPPIDDIPPPMDIDMENPDQENDITVPPPFQLDVTEKTINETVNESSAKETEDEEPEAEKTDQQDKRWTKRTQQTLNLLEKTLKKKSAPVNFKDLTKKYNRKQATHRFYTLLTLSKEKCITVEQDGLFADILIHPGERFNSYS</sequence>
<dbReference type="PANTHER" id="PTHR12585:SF69">
    <property type="entry name" value="FI11703P"/>
    <property type="match status" value="1"/>
</dbReference>
<evidence type="ECO:0000256" key="3">
    <source>
        <dbReference type="ARBA" id="ARBA00023242"/>
    </source>
</evidence>
<dbReference type="GO" id="GO:0008278">
    <property type="term" value="C:cohesin complex"/>
    <property type="evidence" value="ECO:0007669"/>
    <property type="project" value="InterPro"/>
</dbReference>